<accession>A0A3B1AT15</accession>
<gene>
    <name evidence="3" type="ORF">MNBD_GAMMA25-1516</name>
</gene>
<sequence>MNKLSHPYRLLREPLLHFLIIGAGLFFLFNQIGNPVIDKDNKIIISKTDIDVLAKIWLRKNGRPPSAKEQEQQLKYYIREQVLYREAMAMGLDKNDVIVRRRLAKKMKYLFDDLNFIPKPEEAELELYLAENREKFTRSAAITFSQIYLSPEHRAKNISGDAKKLLVELNNSSKDLPAMNEVMKMGDRSLLPFKFNNTRKKQINNMFGADFSEQLFSIPADNLKDNRWQGPFKSGYGLHLVYVHSRTDSREYPLDDIRERVAKAWRITKQHEANEVFYQSLRQRYEIMLDDEPALSASMVMNK</sequence>
<dbReference type="Pfam" id="PF13145">
    <property type="entry name" value="Rotamase_2"/>
    <property type="match status" value="1"/>
</dbReference>
<reference evidence="3" key="1">
    <citation type="submission" date="2018-06" db="EMBL/GenBank/DDBJ databases">
        <authorList>
            <person name="Zhirakovskaya E."/>
        </authorList>
    </citation>
    <scope>NUCLEOTIDE SEQUENCE</scope>
</reference>
<feature type="transmembrane region" description="Helical" evidence="1">
    <location>
        <begin position="15"/>
        <end position="37"/>
    </location>
</feature>
<evidence type="ECO:0000256" key="1">
    <source>
        <dbReference type="SAM" id="Phobius"/>
    </source>
</evidence>
<proteinExistence type="predicted"/>
<dbReference type="GO" id="GO:0003755">
    <property type="term" value="F:peptidyl-prolyl cis-trans isomerase activity"/>
    <property type="evidence" value="ECO:0007669"/>
    <property type="project" value="InterPro"/>
</dbReference>
<name>A0A3B1AT15_9ZZZZ</name>
<evidence type="ECO:0000313" key="3">
    <source>
        <dbReference type="EMBL" id="VAX06892.1"/>
    </source>
</evidence>
<keyword evidence="1" id="KW-1133">Transmembrane helix</keyword>
<dbReference type="InterPro" id="IPR050245">
    <property type="entry name" value="PrsA_foldase"/>
</dbReference>
<organism evidence="3">
    <name type="scientific">hydrothermal vent metagenome</name>
    <dbReference type="NCBI Taxonomy" id="652676"/>
    <lineage>
        <taxon>unclassified sequences</taxon>
        <taxon>metagenomes</taxon>
        <taxon>ecological metagenomes</taxon>
    </lineage>
</organism>
<dbReference type="EMBL" id="UOFY01000011">
    <property type="protein sequence ID" value="VAX06892.1"/>
    <property type="molecule type" value="Genomic_DNA"/>
</dbReference>
<feature type="domain" description="PpiC" evidence="2">
    <location>
        <begin position="120"/>
        <end position="259"/>
    </location>
</feature>
<dbReference type="PANTHER" id="PTHR47245">
    <property type="entry name" value="PEPTIDYLPROLYL ISOMERASE"/>
    <property type="match status" value="1"/>
</dbReference>
<protein>
    <recommendedName>
        <fullName evidence="2">PpiC domain-containing protein</fullName>
    </recommendedName>
</protein>
<dbReference type="AlphaFoldDB" id="A0A3B1AT15"/>
<dbReference type="PANTHER" id="PTHR47245:SF2">
    <property type="entry name" value="PEPTIDYL-PROLYL CIS-TRANS ISOMERASE HP_0175-RELATED"/>
    <property type="match status" value="1"/>
</dbReference>
<evidence type="ECO:0000259" key="2">
    <source>
        <dbReference type="Pfam" id="PF13145"/>
    </source>
</evidence>
<keyword evidence="1" id="KW-0812">Transmembrane</keyword>
<keyword evidence="1" id="KW-0472">Membrane</keyword>
<dbReference type="InterPro" id="IPR000297">
    <property type="entry name" value="PPIase_PpiC"/>
</dbReference>